<keyword evidence="1" id="KW-0732">Signal</keyword>
<evidence type="ECO:0008006" key="4">
    <source>
        <dbReference type="Google" id="ProtNLM"/>
    </source>
</evidence>
<dbReference type="EMBL" id="JAWZYT010004867">
    <property type="protein sequence ID" value="KAK4292327.1"/>
    <property type="molecule type" value="Genomic_DNA"/>
</dbReference>
<keyword evidence="3" id="KW-1185">Reference proteome</keyword>
<dbReference type="Proteomes" id="UP001292094">
    <property type="component" value="Unassembled WGS sequence"/>
</dbReference>
<dbReference type="AlphaFoldDB" id="A0AAE1NNE0"/>
<protein>
    <recommendedName>
        <fullName evidence="4">Secreted protein</fullName>
    </recommendedName>
</protein>
<evidence type="ECO:0000313" key="3">
    <source>
        <dbReference type="Proteomes" id="UP001292094"/>
    </source>
</evidence>
<proteinExistence type="predicted"/>
<feature type="signal peptide" evidence="1">
    <location>
        <begin position="1"/>
        <end position="22"/>
    </location>
</feature>
<gene>
    <name evidence="2" type="ORF">Pmani_034897</name>
</gene>
<evidence type="ECO:0000256" key="1">
    <source>
        <dbReference type="SAM" id="SignalP"/>
    </source>
</evidence>
<organism evidence="2 3">
    <name type="scientific">Petrolisthes manimaculis</name>
    <dbReference type="NCBI Taxonomy" id="1843537"/>
    <lineage>
        <taxon>Eukaryota</taxon>
        <taxon>Metazoa</taxon>
        <taxon>Ecdysozoa</taxon>
        <taxon>Arthropoda</taxon>
        <taxon>Crustacea</taxon>
        <taxon>Multicrustacea</taxon>
        <taxon>Malacostraca</taxon>
        <taxon>Eumalacostraca</taxon>
        <taxon>Eucarida</taxon>
        <taxon>Decapoda</taxon>
        <taxon>Pleocyemata</taxon>
        <taxon>Anomura</taxon>
        <taxon>Galatheoidea</taxon>
        <taxon>Porcellanidae</taxon>
        <taxon>Petrolisthes</taxon>
    </lineage>
</organism>
<feature type="chain" id="PRO_5042128542" description="Secreted protein" evidence="1">
    <location>
        <begin position="23"/>
        <end position="125"/>
    </location>
</feature>
<accession>A0AAE1NNE0</accession>
<sequence length="125" mass="13741">MVRLAPHHHLFIGCLFVLLTSATLLQGRDVRSSSVPLTRMVRQAPIIFPGGTTVGGRPTADRPLSQRFPPRIAGGINAFQPSVGVLSSNSIGVSDRVLSAPPIVFGPSLRRNPWFRRFSRFRGRR</sequence>
<name>A0AAE1NNE0_9EUCA</name>
<comment type="caution">
    <text evidence="2">The sequence shown here is derived from an EMBL/GenBank/DDBJ whole genome shotgun (WGS) entry which is preliminary data.</text>
</comment>
<evidence type="ECO:0000313" key="2">
    <source>
        <dbReference type="EMBL" id="KAK4292327.1"/>
    </source>
</evidence>
<reference evidence="2" key="1">
    <citation type="submission" date="2023-11" db="EMBL/GenBank/DDBJ databases">
        <title>Genome assemblies of two species of porcelain crab, Petrolisthes cinctipes and Petrolisthes manimaculis (Anomura: Porcellanidae).</title>
        <authorList>
            <person name="Angst P."/>
        </authorList>
    </citation>
    <scope>NUCLEOTIDE SEQUENCE</scope>
    <source>
        <strain evidence="2">PB745_02</strain>
        <tissue evidence="2">Gill</tissue>
    </source>
</reference>